<evidence type="ECO:0000256" key="13">
    <source>
        <dbReference type="ARBA" id="ARBA00047630"/>
    </source>
</evidence>
<reference evidence="17" key="1">
    <citation type="submission" date="2020-03" db="EMBL/GenBank/DDBJ databases">
        <authorList>
            <person name="Guo F."/>
        </authorList>
    </citation>
    <scope>NUCLEOTIDE SEQUENCE</scope>
    <source>
        <strain evidence="17">JCM 30134</strain>
    </source>
</reference>
<dbReference type="EC" id="2.6.1.52" evidence="4"/>
<keyword evidence="7" id="KW-0028">Amino-acid biosynthesis</keyword>
<dbReference type="GO" id="GO:0006564">
    <property type="term" value="P:L-serine biosynthetic process"/>
    <property type="evidence" value="ECO:0007669"/>
    <property type="project" value="UniProtKB-KW"/>
</dbReference>
<dbReference type="InterPro" id="IPR022278">
    <property type="entry name" value="Pser_aminoTfrase"/>
</dbReference>
<dbReference type="InterPro" id="IPR015424">
    <property type="entry name" value="PyrdxlP-dep_Trfase"/>
</dbReference>
<evidence type="ECO:0000313" key="18">
    <source>
        <dbReference type="Proteomes" id="UP000787472"/>
    </source>
</evidence>
<feature type="domain" description="Aminotransferase class V" evidence="16">
    <location>
        <begin position="136"/>
        <end position="333"/>
    </location>
</feature>
<dbReference type="GO" id="GO:0019265">
    <property type="term" value="P:glycine biosynthetic process, by transamination of glyoxylate"/>
    <property type="evidence" value="ECO:0007669"/>
    <property type="project" value="TreeGrafter"/>
</dbReference>
<evidence type="ECO:0000256" key="5">
    <source>
        <dbReference type="ARBA" id="ARBA00022490"/>
    </source>
</evidence>
<evidence type="ECO:0000256" key="6">
    <source>
        <dbReference type="ARBA" id="ARBA00022576"/>
    </source>
</evidence>
<sequence length="373" mass="40638">MQPQVKPRNPNFSSGPCSKRPGYDVAGLDMRTLGRSHRSSLGKEALGQACSKTAELLGLPEGYRVGVVPASDTGAVEMALWSLLGPRPVDVVHWESFGSGWHTDIIKQLKLDNVRSLTADYGVLPDLSEVNSAHDVVFTWNGTTSGVKVPNADWIADDREGLMICDATSAVFAMDMPWEKLDVVTFSWQKVLGGEGAHGMLILSPRAVERLESYTPAWPMPKIFRMTKGGKLIEGIFRGETINTPSMLAVADYLDALGWVEAIGGVKEAIVRSEENLAVVAEFVAANDWIHFLAQAPETLSSTSICLTVDATAEQVKKMVKLLDQEGVAYDIGAYRDAPDGLRLWGGATVEKADMQALMPWLQWAYEQVTTQA</sequence>
<evidence type="ECO:0000256" key="1">
    <source>
        <dbReference type="ARBA" id="ARBA00001933"/>
    </source>
</evidence>
<dbReference type="EMBL" id="JAAONZ010000002">
    <property type="protein sequence ID" value="NHO64536.1"/>
    <property type="molecule type" value="Genomic_DNA"/>
</dbReference>
<dbReference type="NCBIfam" id="TIGR01365">
    <property type="entry name" value="serC_2"/>
    <property type="match status" value="1"/>
</dbReference>
<name>A0A9E5MGE1_9GAMM</name>
<keyword evidence="9" id="KW-0663">Pyridoxal phosphate</keyword>
<dbReference type="NCBIfam" id="NF002841">
    <property type="entry name" value="PRK03080.1-2"/>
    <property type="match status" value="1"/>
</dbReference>
<dbReference type="GO" id="GO:0008453">
    <property type="term" value="F:alanine-glyoxylate transaminase activity"/>
    <property type="evidence" value="ECO:0007669"/>
    <property type="project" value="TreeGrafter"/>
</dbReference>
<proteinExistence type="inferred from homology"/>
<feature type="region of interest" description="Disordered" evidence="15">
    <location>
        <begin position="1"/>
        <end position="23"/>
    </location>
</feature>
<dbReference type="PIRSF" id="PIRSF000525">
    <property type="entry name" value="SerC"/>
    <property type="match status" value="1"/>
</dbReference>
<evidence type="ECO:0000256" key="8">
    <source>
        <dbReference type="ARBA" id="ARBA00022679"/>
    </source>
</evidence>
<comment type="catalytic activity">
    <reaction evidence="14">
        <text>O-phospho-L-serine + 2-oxoglutarate = 3-phosphooxypyruvate + L-glutamate</text>
        <dbReference type="Rhea" id="RHEA:14329"/>
        <dbReference type="ChEBI" id="CHEBI:16810"/>
        <dbReference type="ChEBI" id="CHEBI:18110"/>
        <dbReference type="ChEBI" id="CHEBI:29985"/>
        <dbReference type="ChEBI" id="CHEBI:57524"/>
        <dbReference type="EC" id="2.6.1.52"/>
    </reaction>
</comment>
<dbReference type="PANTHER" id="PTHR21152:SF40">
    <property type="entry name" value="ALANINE--GLYOXYLATE AMINOTRANSFERASE"/>
    <property type="match status" value="1"/>
</dbReference>
<dbReference type="GO" id="GO:0004760">
    <property type="term" value="F:L-serine-pyruvate transaminase activity"/>
    <property type="evidence" value="ECO:0007669"/>
    <property type="project" value="TreeGrafter"/>
</dbReference>
<dbReference type="AlphaFoldDB" id="A0A9E5MGE1"/>
<gene>
    <name evidence="17" type="ORF">G8770_03115</name>
</gene>
<organism evidence="17 18">
    <name type="scientific">Pseudomaricurvus hydrocarbonicus</name>
    <dbReference type="NCBI Taxonomy" id="1470433"/>
    <lineage>
        <taxon>Bacteria</taxon>
        <taxon>Pseudomonadati</taxon>
        <taxon>Pseudomonadota</taxon>
        <taxon>Gammaproteobacteria</taxon>
        <taxon>Cellvibrionales</taxon>
        <taxon>Cellvibrionaceae</taxon>
        <taxon>Pseudomaricurvus</taxon>
    </lineage>
</organism>
<evidence type="ECO:0000313" key="17">
    <source>
        <dbReference type="EMBL" id="NHO64536.1"/>
    </source>
</evidence>
<evidence type="ECO:0000256" key="11">
    <source>
        <dbReference type="ARBA" id="ARBA00023299"/>
    </source>
</evidence>
<dbReference type="GO" id="GO:0004648">
    <property type="term" value="F:O-phospho-L-serine:2-oxoglutarate aminotransferase activity"/>
    <property type="evidence" value="ECO:0007669"/>
    <property type="project" value="UniProtKB-EC"/>
</dbReference>
<evidence type="ECO:0000256" key="4">
    <source>
        <dbReference type="ARBA" id="ARBA00013030"/>
    </source>
</evidence>
<dbReference type="Pfam" id="PF00266">
    <property type="entry name" value="Aminotran_5"/>
    <property type="match status" value="1"/>
</dbReference>
<comment type="catalytic activity">
    <reaction evidence="13">
        <text>4-(phosphooxy)-L-threonine + 2-oxoglutarate = (R)-3-hydroxy-2-oxo-4-phosphooxybutanoate + L-glutamate</text>
        <dbReference type="Rhea" id="RHEA:16573"/>
        <dbReference type="ChEBI" id="CHEBI:16810"/>
        <dbReference type="ChEBI" id="CHEBI:29985"/>
        <dbReference type="ChEBI" id="CHEBI:58452"/>
        <dbReference type="ChEBI" id="CHEBI:58538"/>
        <dbReference type="EC" id="2.6.1.52"/>
    </reaction>
</comment>
<evidence type="ECO:0000256" key="9">
    <source>
        <dbReference type="ARBA" id="ARBA00022898"/>
    </source>
</evidence>
<protein>
    <recommendedName>
        <fullName evidence="4">phosphoserine transaminase</fullName>
        <ecNumber evidence="4">2.6.1.52</ecNumber>
    </recommendedName>
    <alternativeName>
        <fullName evidence="12">Phosphohydroxythreonine aminotransferase</fullName>
    </alternativeName>
</protein>
<keyword evidence="8 17" id="KW-0808">Transferase</keyword>
<dbReference type="GO" id="GO:0008615">
    <property type="term" value="P:pyridoxine biosynthetic process"/>
    <property type="evidence" value="ECO:0007669"/>
    <property type="project" value="UniProtKB-KW"/>
</dbReference>
<accession>A0A9E5MGE1</accession>
<comment type="cofactor">
    <cofactor evidence="1">
        <name>pyridoxal 5'-phosphate</name>
        <dbReference type="ChEBI" id="CHEBI:597326"/>
    </cofactor>
</comment>
<dbReference type="PANTHER" id="PTHR21152">
    <property type="entry name" value="AMINOTRANSFERASE CLASS V"/>
    <property type="match status" value="1"/>
</dbReference>
<keyword evidence="10" id="KW-0664">Pyridoxine biosynthesis</keyword>
<dbReference type="InterPro" id="IPR015422">
    <property type="entry name" value="PyrdxlP-dep_Trfase_small"/>
</dbReference>
<evidence type="ECO:0000256" key="2">
    <source>
        <dbReference type="ARBA" id="ARBA00005099"/>
    </source>
</evidence>
<dbReference type="RefSeq" id="WP_167181675.1">
    <property type="nucleotide sequence ID" value="NZ_JAAONZ010000002.1"/>
</dbReference>
<evidence type="ECO:0000256" key="15">
    <source>
        <dbReference type="SAM" id="MobiDB-lite"/>
    </source>
</evidence>
<dbReference type="InterPro" id="IPR000192">
    <property type="entry name" value="Aminotrans_V_dom"/>
</dbReference>
<dbReference type="InterPro" id="IPR006271">
    <property type="entry name" value="Pser_aminoTfrase_methanosarc"/>
</dbReference>
<evidence type="ECO:0000256" key="3">
    <source>
        <dbReference type="ARBA" id="ARBA00006904"/>
    </source>
</evidence>
<dbReference type="CDD" id="cd01494">
    <property type="entry name" value="AAT_I"/>
    <property type="match status" value="1"/>
</dbReference>
<keyword evidence="11" id="KW-0718">Serine biosynthesis</keyword>
<dbReference type="Gene3D" id="3.90.1150.10">
    <property type="entry name" value="Aspartate Aminotransferase, domain 1"/>
    <property type="match status" value="1"/>
</dbReference>
<keyword evidence="5" id="KW-0963">Cytoplasm</keyword>
<dbReference type="Gene3D" id="3.40.640.10">
    <property type="entry name" value="Type I PLP-dependent aspartate aminotransferase-like (Major domain)"/>
    <property type="match status" value="1"/>
</dbReference>
<comment type="caution">
    <text evidence="17">The sequence shown here is derived from an EMBL/GenBank/DDBJ whole genome shotgun (WGS) entry which is preliminary data.</text>
</comment>
<evidence type="ECO:0000256" key="10">
    <source>
        <dbReference type="ARBA" id="ARBA00023096"/>
    </source>
</evidence>
<keyword evidence="6 17" id="KW-0032">Aminotransferase</keyword>
<evidence type="ECO:0000256" key="14">
    <source>
        <dbReference type="ARBA" id="ARBA00049007"/>
    </source>
</evidence>
<keyword evidence="18" id="KW-1185">Reference proteome</keyword>
<dbReference type="InterPro" id="IPR015421">
    <property type="entry name" value="PyrdxlP-dep_Trfase_major"/>
</dbReference>
<evidence type="ECO:0000256" key="12">
    <source>
        <dbReference type="ARBA" id="ARBA00031421"/>
    </source>
</evidence>
<comment type="pathway">
    <text evidence="2">Amino-acid biosynthesis; L-serine biosynthesis; L-serine from 3-phospho-D-glycerate: step 2/3.</text>
</comment>
<comment type="similarity">
    <text evidence="3">Belongs to the class-V pyridoxal-phosphate-dependent aminotransferase family. SerC subfamily.</text>
</comment>
<dbReference type="SUPFAM" id="SSF53383">
    <property type="entry name" value="PLP-dependent transferases"/>
    <property type="match status" value="1"/>
</dbReference>
<evidence type="ECO:0000256" key="7">
    <source>
        <dbReference type="ARBA" id="ARBA00022605"/>
    </source>
</evidence>
<dbReference type="Proteomes" id="UP000787472">
    <property type="component" value="Unassembled WGS sequence"/>
</dbReference>
<evidence type="ECO:0000259" key="16">
    <source>
        <dbReference type="Pfam" id="PF00266"/>
    </source>
</evidence>